<protein>
    <submittedName>
        <fullName evidence="1">Uncharacterized protein</fullName>
    </submittedName>
</protein>
<proteinExistence type="predicted"/>
<reference evidence="1" key="1">
    <citation type="submission" date="2020-03" db="EMBL/GenBank/DDBJ databases">
        <title>The deep terrestrial virosphere.</title>
        <authorList>
            <person name="Holmfeldt K."/>
            <person name="Nilsson E."/>
            <person name="Simone D."/>
            <person name="Lopez-Fernandez M."/>
            <person name="Wu X."/>
            <person name="de Brujin I."/>
            <person name="Lundin D."/>
            <person name="Andersson A."/>
            <person name="Bertilsson S."/>
            <person name="Dopson M."/>
        </authorList>
    </citation>
    <scope>NUCLEOTIDE SEQUENCE</scope>
    <source>
        <strain evidence="1">MM415B04433</strain>
    </source>
</reference>
<dbReference type="AlphaFoldDB" id="A0A6M3LEM4"/>
<organism evidence="1">
    <name type="scientific">viral metagenome</name>
    <dbReference type="NCBI Taxonomy" id="1070528"/>
    <lineage>
        <taxon>unclassified sequences</taxon>
        <taxon>metagenomes</taxon>
        <taxon>organismal metagenomes</taxon>
    </lineage>
</organism>
<gene>
    <name evidence="1" type="ORF">MM415B04433_0003</name>
</gene>
<evidence type="ECO:0000313" key="1">
    <source>
        <dbReference type="EMBL" id="QJA92883.1"/>
    </source>
</evidence>
<sequence length="65" mass="7094">MIVEIDFSADKRTPNQNRIVAECRAGANLLCKHGYRAKAVLYMVNKPGECPAAIVMENGEEGKDG</sequence>
<name>A0A6M3LEM4_9ZZZZ</name>
<accession>A0A6M3LEM4</accession>
<dbReference type="EMBL" id="MT143104">
    <property type="protein sequence ID" value="QJA92883.1"/>
    <property type="molecule type" value="Genomic_DNA"/>
</dbReference>